<feature type="region of interest" description="Disordered" evidence="2">
    <location>
        <begin position="517"/>
        <end position="536"/>
    </location>
</feature>
<feature type="coiled-coil region" evidence="1">
    <location>
        <begin position="6"/>
        <end position="72"/>
    </location>
</feature>
<reference evidence="3 4" key="1">
    <citation type="submission" date="2018-06" db="EMBL/GenBank/DDBJ databases">
        <authorList>
            <consortium name="Pathogen Informatics"/>
            <person name="Doyle S."/>
        </authorList>
    </citation>
    <scope>NUCLEOTIDE SEQUENCE [LARGE SCALE GENOMIC DNA]</scope>
    <source>
        <strain evidence="3 4">NCTC8129</strain>
    </source>
</reference>
<dbReference type="RefSeq" id="WP_258863810.1">
    <property type="nucleotide sequence ID" value="NZ_UGIF01000002.1"/>
</dbReference>
<evidence type="ECO:0000256" key="1">
    <source>
        <dbReference type="SAM" id="Coils"/>
    </source>
</evidence>
<sequence>MYDLAEEKIKKRMKEMVSEIKDLKKEKEELQVELDTLARTNQLVGAGEYEKHQKLTIEISQLEEMLKKLQSKDTLMRHETFYSILEKEKQSEIEAFQVTANTNDPLTREYGKKRLAEVNKELAELKKFFSYIDFLKEKKHNLEIMAVEIKGMNRLRKELSSKYQAVLDLSIVELSDRELSQTIGNLRKESPQILDKMIALNHELDGLKIEGLVPLSNSNLRAKQSENPVEKTREDGINEINRYKKECWIAQNNHAKYYSFLVSLTAEYKQMETKKMSISEKNRQTATVKKVIHNLKSADERKRDLVDYPFYLPIIETSNPALTDFKQRVEDYDHNKLGVNKESDSSTRLSIISEGSYESVRVFENQGSTTSEIRSADSQIASGSDSEKGMNSKGSGFEKNEKSIALSGIEKSQQHMDDHMEGSNYDVADSRSIILEADLNEIRELTKQKLGEMTDKINNFSHMLNAVEEDIKKSGEKNASKLLLKKKILQADIELHEELKGSFKTKLENYQKSAITKAAQVRSLQPTNENKKSRER</sequence>
<organism evidence="3 4">
    <name type="scientific">Enterococcus durans</name>
    <dbReference type="NCBI Taxonomy" id="53345"/>
    <lineage>
        <taxon>Bacteria</taxon>
        <taxon>Bacillati</taxon>
        <taxon>Bacillota</taxon>
        <taxon>Bacilli</taxon>
        <taxon>Lactobacillales</taxon>
        <taxon>Enterococcaceae</taxon>
        <taxon>Enterococcus</taxon>
    </lineage>
</organism>
<dbReference type="AlphaFoldDB" id="A0A377KJC2"/>
<gene>
    <name evidence="3" type="ORF">NCTC8129_01230</name>
</gene>
<dbReference type="Proteomes" id="UP000254070">
    <property type="component" value="Unassembled WGS sequence"/>
</dbReference>
<protein>
    <submittedName>
        <fullName evidence="3">Uncharacterized protein</fullName>
    </submittedName>
</protein>
<name>A0A377KJC2_9ENTE</name>
<evidence type="ECO:0000313" key="3">
    <source>
        <dbReference type="EMBL" id="STP29043.1"/>
    </source>
</evidence>
<evidence type="ECO:0000313" key="4">
    <source>
        <dbReference type="Proteomes" id="UP000254070"/>
    </source>
</evidence>
<feature type="region of interest" description="Disordered" evidence="2">
    <location>
        <begin position="367"/>
        <end position="397"/>
    </location>
</feature>
<feature type="compositionally biased region" description="Basic and acidic residues" evidence="2">
    <location>
        <begin position="385"/>
        <end position="397"/>
    </location>
</feature>
<dbReference type="EMBL" id="UGIF01000002">
    <property type="protein sequence ID" value="STP29043.1"/>
    <property type="molecule type" value="Genomic_DNA"/>
</dbReference>
<keyword evidence="1" id="KW-0175">Coiled coil</keyword>
<proteinExistence type="predicted"/>
<accession>A0A377KJC2</accession>
<evidence type="ECO:0000256" key="2">
    <source>
        <dbReference type="SAM" id="MobiDB-lite"/>
    </source>
</evidence>
<feature type="compositionally biased region" description="Polar residues" evidence="2">
    <location>
        <begin position="367"/>
        <end position="384"/>
    </location>
</feature>